<keyword evidence="5" id="KW-0762">Sugar transport</keyword>
<dbReference type="InterPro" id="IPR050901">
    <property type="entry name" value="BP-dep_ABC_trans_perm"/>
</dbReference>
<feature type="transmembrane region" description="Helical" evidence="9">
    <location>
        <begin position="134"/>
        <end position="153"/>
    </location>
</feature>
<gene>
    <name evidence="11" type="ORF">METZ01_LOCUS60187</name>
</gene>
<keyword evidence="4" id="KW-1003">Cell membrane</keyword>
<dbReference type="InterPro" id="IPR000515">
    <property type="entry name" value="MetI-like"/>
</dbReference>
<dbReference type="Pfam" id="PF00528">
    <property type="entry name" value="BPD_transp_1"/>
    <property type="match status" value="1"/>
</dbReference>
<proteinExistence type="inferred from homology"/>
<evidence type="ECO:0000256" key="6">
    <source>
        <dbReference type="ARBA" id="ARBA00022692"/>
    </source>
</evidence>
<evidence type="ECO:0000256" key="9">
    <source>
        <dbReference type="SAM" id="Phobius"/>
    </source>
</evidence>
<dbReference type="Gene3D" id="1.10.3720.10">
    <property type="entry name" value="MetI-like"/>
    <property type="match status" value="1"/>
</dbReference>
<name>A0A381T115_9ZZZZ</name>
<evidence type="ECO:0000259" key="10">
    <source>
        <dbReference type="PROSITE" id="PS50928"/>
    </source>
</evidence>
<dbReference type="SUPFAM" id="SSF161098">
    <property type="entry name" value="MetI-like"/>
    <property type="match status" value="1"/>
</dbReference>
<evidence type="ECO:0000256" key="1">
    <source>
        <dbReference type="ARBA" id="ARBA00004651"/>
    </source>
</evidence>
<keyword evidence="7 9" id="KW-1133">Transmembrane helix</keyword>
<dbReference type="GO" id="GO:0005886">
    <property type="term" value="C:plasma membrane"/>
    <property type="evidence" value="ECO:0007669"/>
    <property type="project" value="UniProtKB-SubCell"/>
</dbReference>
<comment type="subcellular location">
    <subcellularLocation>
        <location evidence="1">Cell membrane</location>
        <topology evidence="1">Multi-pass membrane protein</topology>
    </subcellularLocation>
</comment>
<feature type="domain" description="ABC transmembrane type-1" evidence="10">
    <location>
        <begin position="62"/>
        <end position="253"/>
    </location>
</feature>
<sequence>MVLFLLLLVCLPGIWIFVSAFRPNPEILSKPANWIPDRWTIFEFTQMFSIKGYVSVPAFQYLKNSIIISLFSTIIAITIGMMGGYAFARFNFKGKNKIFLGLMLARAVPGISLSLPLFILFAKLGIINTSFGVIIVYVAMNVPFTIWLTDGFFRQIPKEMSEVARTDGCTRFQAFWNVELPLAGPGIGAAAIFSFLLSWNEYALASVLTRTIESKTLPIGMMDYLDEFTINWAGMCAIAVVMIVPAIILTFMVQKHLVSGLTFGGVKG</sequence>
<reference evidence="11" key="1">
    <citation type="submission" date="2018-05" db="EMBL/GenBank/DDBJ databases">
        <authorList>
            <person name="Lanie J.A."/>
            <person name="Ng W.-L."/>
            <person name="Kazmierczak K.M."/>
            <person name="Andrzejewski T.M."/>
            <person name="Davidsen T.M."/>
            <person name="Wayne K.J."/>
            <person name="Tettelin H."/>
            <person name="Glass J.I."/>
            <person name="Rusch D."/>
            <person name="Podicherti R."/>
            <person name="Tsui H.-C.T."/>
            <person name="Winkler M.E."/>
        </authorList>
    </citation>
    <scope>NUCLEOTIDE SEQUENCE</scope>
</reference>
<dbReference type="GO" id="GO:0055085">
    <property type="term" value="P:transmembrane transport"/>
    <property type="evidence" value="ECO:0007669"/>
    <property type="project" value="InterPro"/>
</dbReference>
<dbReference type="EMBL" id="UINC01003553">
    <property type="protein sequence ID" value="SVA07333.1"/>
    <property type="molecule type" value="Genomic_DNA"/>
</dbReference>
<comment type="similarity">
    <text evidence="2">Belongs to the binding-protein-dependent transport system permease family. MalFG subfamily.</text>
</comment>
<accession>A0A381T115</accession>
<organism evidence="11">
    <name type="scientific">marine metagenome</name>
    <dbReference type="NCBI Taxonomy" id="408172"/>
    <lineage>
        <taxon>unclassified sequences</taxon>
        <taxon>metagenomes</taxon>
        <taxon>ecological metagenomes</taxon>
    </lineage>
</organism>
<evidence type="ECO:0000256" key="4">
    <source>
        <dbReference type="ARBA" id="ARBA00022475"/>
    </source>
</evidence>
<protein>
    <recommendedName>
        <fullName evidence="10">ABC transmembrane type-1 domain-containing protein</fullName>
    </recommendedName>
</protein>
<dbReference type="AlphaFoldDB" id="A0A381T115"/>
<feature type="transmembrane region" description="Helical" evidence="9">
    <location>
        <begin position="66"/>
        <end position="87"/>
    </location>
</feature>
<dbReference type="PANTHER" id="PTHR32243:SF50">
    <property type="entry name" value="MALTOSE_MALTODEXTRIN TRANSPORT SYSTEM PERMEASE PROTEIN MALG"/>
    <property type="match status" value="1"/>
</dbReference>
<evidence type="ECO:0000256" key="2">
    <source>
        <dbReference type="ARBA" id="ARBA00009047"/>
    </source>
</evidence>
<dbReference type="PANTHER" id="PTHR32243">
    <property type="entry name" value="MALTOSE TRANSPORT SYSTEM PERMEASE-RELATED"/>
    <property type="match status" value="1"/>
</dbReference>
<evidence type="ECO:0000256" key="8">
    <source>
        <dbReference type="ARBA" id="ARBA00023136"/>
    </source>
</evidence>
<evidence type="ECO:0000256" key="3">
    <source>
        <dbReference type="ARBA" id="ARBA00022448"/>
    </source>
</evidence>
<feature type="transmembrane region" description="Helical" evidence="9">
    <location>
        <begin position="99"/>
        <end position="122"/>
    </location>
</feature>
<evidence type="ECO:0000256" key="5">
    <source>
        <dbReference type="ARBA" id="ARBA00022597"/>
    </source>
</evidence>
<dbReference type="CDD" id="cd06261">
    <property type="entry name" value="TM_PBP2"/>
    <property type="match status" value="1"/>
</dbReference>
<evidence type="ECO:0000313" key="11">
    <source>
        <dbReference type="EMBL" id="SVA07333.1"/>
    </source>
</evidence>
<feature type="transmembrane region" description="Helical" evidence="9">
    <location>
        <begin position="230"/>
        <end position="253"/>
    </location>
</feature>
<keyword evidence="3" id="KW-0813">Transport</keyword>
<dbReference type="InterPro" id="IPR035906">
    <property type="entry name" value="MetI-like_sf"/>
</dbReference>
<dbReference type="PROSITE" id="PS50928">
    <property type="entry name" value="ABC_TM1"/>
    <property type="match status" value="1"/>
</dbReference>
<keyword evidence="8 9" id="KW-0472">Membrane</keyword>
<evidence type="ECO:0000256" key="7">
    <source>
        <dbReference type="ARBA" id="ARBA00022989"/>
    </source>
</evidence>
<keyword evidence="6 9" id="KW-0812">Transmembrane</keyword>
<feature type="transmembrane region" description="Helical" evidence="9">
    <location>
        <begin position="174"/>
        <end position="199"/>
    </location>
</feature>